<dbReference type="Proteomes" id="UP000324800">
    <property type="component" value="Unassembled WGS sequence"/>
</dbReference>
<organism evidence="1 2">
    <name type="scientific">Streblomastix strix</name>
    <dbReference type="NCBI Taxonomy" id="222440"/>
    <lineage>
        <taxon>Eukaryota</taxon>
        <taxon>Metamonada</taxon>
        <taxon>Preaxostyla</taxon>
        <taxon>Oxymonadida</taxon>
        <taxon>Streblomastigidae</taxon>
        <taxon>Streblomastix</taxon>
    </lineage>
</organism>
<dbReference type="EMBL" id="SNRW01032214">
    <property type="protein sequence ID" value="KAA6356909.1"/>
    <property type="molecule type" value="Genomic_DNA"/>
</dbReference>
<sequence length="214" mass="24431">MKTSANKKYFEQSMNPNGTYKLTEIAEIPTIKINFNTTINDRYTNEQNYQGYQDAPLTMVITSAQLDEFVDTQEQYFRMTNTSNRGAICFNNASNEHTQKLADGKYSLSINDGSDITSSAINYINLRLDSFLYKYFISSNGCYYRLIGIIRLYCPTINNFITTIEPFLTTSSVHSVIINGINTQPIRIISSIPGQNSNDWDIIYTAVNRLQYYG</sequence>
<dbReference type="AlphaFoldDB" id="A0A5J4TFJ7"/>
<evidence type="ECO:0000313" key="1">
    <source>
        <dbReference type="EMBL" id="KAA6356909.1"/>
    </source>
</evidence>
<proteinExistence type="predicted"/>
<feature type="non-terminal residue" evidence="1">
    <location>
        <position position="214"/>
    </location>
</feature>
<evidence type="ECO:0000313" key="2">
    <source>
        <dbReference type="Proteomes" id="UP000324800"/>
    </source>
</evidence>
<protein>
    <submittedName>
        <fullName evidence="1">Uncharacterized protein</fullName>
    </submittedName>
</protein>
<accession>A0A5J4TFJ7</accession>
<reference evidence="1 2" key="1">
    <citation type="submission" date="2019-03" db="EMBL/GenBank/DDBJ databases">
        <title>Single cell metagenomics reveals metabolic interactions within the superorganism composed of flagellate Streblomastix strix and complex community of Bacteroidetes bacteria on its surface.</title>
        <authorList>
            <person name="Treitli S.C."/>
            <person name="Kolisko M."/>
            <person name="Husnik F."/>
            <person name="Keeling P."/>
            <person name="Hampl V."/>
        </authorList>
    </citation>
    <scope>NUCLEOTIDE SEQUENCE [LARGE SCALE GENOMIC DNA]</scope>
    <source>
        <strain evidence="1">ST1C</strain>
    </source>
</reference>
<comment type="caution">
    <text evidence="1">The sequence shown here is derived from an EMBL/GenBank/DDBJ whole genome shotgun (WGS) entry which is preliminary data.</text>
</comment>
<name>A0A5J4TFJ7_9EUKA</name>
<gene>
    <name evidence="1" type="ORF">EZS28_047564</name>
</gene>